<dbReference type="InterPro" id="IPR019575">
    <property type="entry name" value="Nuop51_4Fe4S-bd"/>
</dbReference>
<dbReference type="SMART" id="SM00928">
    <property type="entry name" value="NADH_4Fe-4S"/>
    <property type="match status" value="1"/>
</dbReference>
<dbReference type="EMBL" id="BARS01002642">
    <property type="protein sequence ID" value="GAF70569.1"/>
    <property type="molecule type" value="Genomic_DNA"/>
</dbReference>
<dbReference type="SUPFAM" id="SSF46548">
    <property type="entry name" value="alpha-helical ferredoxin"/>
    <property type="match status" value="1"/>
</dbReference>
<evidence type="ECO:0000256" key="1">
    <source>
        <dbReference type="ARBA" id="ARBA00022723"/>
    </source>
</evidence>
<accession>X0RP02</accession>
<keyword evidence="2" id="KW-0408">Iron</keyword>
<keyword evidence="3" id="KW-0411">Iron-sulfur</keyword>
<feature type="domain" description="NADH-ubiquinone oxidoreductase 51kDa subunit iron-sulphur binding" evidence="4">
    <location>
        <begin position="60"/>
        <end position="105"/>
    </location>
</feature>
<dbReference type="SUPFAM" id="SSF140490">
    <property type="entry name" value="Nqo1C-terminal domain-like"/>
    <property type="match status" value="1"/>
</dbReference>
<dbReference type="InterPro" id="IPR028261">
    <property type="entry name" value="DPD_II"/>
</dbReference>
<evidence type="ECO:0000259" key="4">
    <source>
        <dbReference type="SMART" id="SM00928"/>
    </source>
</evidence>
<comment type="caution">
    <text evidence="5">The sequence shown here is derived from an EMBL/GenBank/DDBJ whole genome shotgun (WGS) entry which is preliminary data.</text>
</comment>
<organism evidence="5">
    <name type="scientific">marine sediment metagenome</name>
    <dbReference type="NCBI Taxonomy" id="412755"/>
    <lineage>
        <taxon>unclassified sequences</taxon>
        <taxon>metagenomes</taxon>
        <taxon>ecological metagenomes</taxon>
    </lineage>
</organism>
<protein>
    <recommendedName>
        <fullName evidence="4">NADH-ubiquinone oxidoreductase 51kDa subunit iron-sulphur binding domain-containing protein</fullName>
    </recommendedName>
</protein>
<dbReference type="InterPro" id="IPR037207">
    <property type="entry name" value="Nuop51_4Fe4S-bd_sf"/>
</dbReference>
<dbReference type="PANTHER" id="PTHR43578">
    <property type="entry name" value="NADH-QUINONE OXIDOREDUCTASE SUBUNIT F"/>
    <property type="match status" value="1"/>
</dbReference>
<evidence type="ECO:0000313" key="5">
    <source>
        <dbReference type="EMBL" id="GAF70569.1"/>
    </source>
</evidence>
<dbReference type="AlphaFoldDB" id="X0RP02"/>
<dbReference type="InterPro" id="IPR009051">
    <property type="entry name" value="Helical_ferredxn"/>
</dbReference>
<proteinExistence type="predicted"/>
<dbReference type="PANTHER" id="PTHR43578:SF3">
    <property type="entry name" value="NADH-QUINONE OXIDOREDUCTASE SUBUNIT F"/>
    <property type="match status" value="1"/>
</dbReference>
<gene>
    <name evidence="5" type="ORF">S01H1_05067</name>
</gene>
<evidence type="ECO:0000256" key="2">
    <source>
        <dbReference type="ARBA" id="ARBA00023004"/>
    </source>
</evidence>
<feature type="non-terminal residue" evidence="5">
    <location>
        <position position="223"/>
    </location>
</feature>
<dbReference type="Pfam" id="PF10589">
    <property type="entry name" value="NADH_4Fe-4S"/>
    <property type="match status" value="1"/>
</dbReference>
<dbReference type="Pfam" id="PF14691">
    <property type="entry name" value="Fer4_20"/>
    <property type="match status" value="1"/>
</dbReference>
<sequence length="223" mass="24671">MDNVIFSSWNGKMVDNRKGKTSKAPKRADITLPKLPEEEKPLALMGWNGLVVMNPEADIVSLTLRYLKEIRKLSCGECSVCMIGIDRLLDIIGEMAKGEGSKADIAEMKAIIKQVCVNSKCGFGQSALFPVLDSIKFYKSDFLALIKGEKKLEDKDYSCTVTAPCMEACPARLDIPGYIELIKNNKFKESLDLICENCILPGVVGRVCTHPCEDACVRKDIDE</sequence>
<evidence type="ECO:0000256" key="3">
    <source>
        <dbReference type="ARBA" id="ARBA00023014"/>
    </source>
</evidence>
<dbReference type="Gene3D" id="1.10.1060.10">
    <property type="entry name" value="Alpha-helical ferredoxin"/>
    <property type="match status" value="1"/>
</dbReference>
<name>X0RP02_9ZZZZ</name>
<dbReference type="GO" id="GO:0046872">
    <property type="term" value="F:metal ion binding"/>
    <property type="evidence" value="ECO:0007669"/>
    <property type="project" value="UniProtKB-KW"/>
</dbReference>
<keyword evidence="1" id="KW-0479">Metal-binding</keyword>
<dbReference type="GO" id="GO:0051539">
    <property type="term" value="F:4 iron, 4 sulfur cluster binding"/>
    <property type="evidence" value="ECO:0007669"/>
    <property type="project" value="InterPro"/>
</dbReference>
<reference evidence="5" key="1">
    <citation type="journal article" date="2014" name="Front. Microbiol.">
        <title>High frequency of phylogenetically diverse reductive dehalogenase-homologous genes in deep subseafloor sedimentary metagenomes.</title>
        <authorList>
            <person name="Kawai M."/>
            <person name="Futagami T."/>
            <person name="Toyoda A."/>
            <person name="Takaki Y."/>
            <person name="Nishi S."/>
            <person name="Hori S."/>
            <person name="Arai W."/>
            <person name="Tsubouchi T."/>
            <person name="Morono Y."/>
            <person name="Uchiyama I."/>
            <person name="Ito T."/>
            <person name="Fujiyama A."/>
            <person name="Inagaki F."/>
            <person name="Takami H."/>
        </authorList>
    </citation>
    <scope>NUCLEOTIDE SEQUENCE</scope>
    <source>
        <strain evidence="5">Expedition CK06-06</strain>
    </source>
</reference>